<feature type="compositionally biased region" description="Basic residues" evidence="2">
    <location>
        <begin position="246"/>
        <end position="255"/>
    </location>
</feature>
<feature type="compositionally biased region" description="Polar residues" evidence="2">
    <location>
        <begin position="256"/>
        <end position="265"/>
    </location>
</feature>
<feature type="compositionally biased region" description="Basic and acidic residues" evidence="2">
    <location>
        <begin position="75"/>
        <end position="85"/>
    </location>
</feature>
<dbReference type="Pfam" id="PF01633">
    <property type="entry name" value="Choline_kinase"/>
    <property type="match status" value="1"/>
</dbReference>
<dbReference type="CDD" id="cd05157">
    <property type="entry name" value="ETNK_euk"/>
    <property type="match status" value="1"/>
</dbReference>
<evidence type="ECO:0000256" key="1">
    <source>
        <dbReference type="ARBA" id="ARBA00038211"/>
    </source>
</evidence>
<feature type="compositionally biased region" description="Basic residues" evidence="2">
    <location>
        <begin position="171"/>
        <end position="183"/>
    </location>
</feature>
<dbReference type="GO" id="GO:0004305">
    <property type="term" value="F:ethanolamine kinase activity"/>
    <property type="evidence" value="ECO:0007669"/>
    <property type="project" value="TreeGrafter"/>
</dbReference>
<protein>
    <submittedName>
        <fullName evidence="4">Kinase-like domain-containing protein</fullName>
    </submittedName>
</protein>
<evidence type="ECO:0000313" key="4">
    <source>
        <dbReference type="EMBL" id="KAK3367091.1"/>
    </source>
</evidence>
<feature type="region of interest" description="Disordered" evidence="2">
    <location>
        <begin position="75"/>
        <end position="116"/>
    </location>
</feature>
<organism evidence="4 5">
    <name type="scientific">Lasiosphaeria ovina</name>
    <dbReference type="NCBI Taxonomy" id="92902"/>
    <lineage>
        <taxon>Eukaryota</taxon>
        <taxon>Fungi</taxon>
        <taxon>Dikarya</taxon>
        <taxon>Ascomycota</taxon>
        <taxon>Pezizomycotina</taxon>
        <taxon>Sordariomycetes</taxon>
        <taxon>Sordariomycetidae</taxon>
        <taxon>Sordariales</taxon>
        <taxon>Lasiosphaeriaceae</taxon>
        <taxon>Lasiosphaeria</taxon>
    </lineage>
</organism>
<dbReference type="GO" id="GO:0006646">
    <property type="term" value="P:phosphatidylethanolamine biosynthetic process"/>
    <property type="evidence" value="ECO:0007669"/>
    <property type="project" value="TreeGrafter"/>
</dbReference>
<keyword evidence="5" id="KW-1185">Reference proteome</keyword>
<dbReference type="AlphaFoldDB" id="A0AAE0N179"/>
<dbReference type="Gene3D" id="3.90.1200.10">
    <property type="match status" value="1"/>
</dbReference>
<evidence type="ECO:0000313" key="5">
    <source>
        <dbReference type="Proteomes" id="UP001287356"/>
    </source>
</evidence>
<comment type="caution">
    <text evidence="4">The sequence shown here is derived from an EMBL/GenBank/DDBJ whole genome shotgun (WGS) entry which is preliminary data.</text>
</comment>
<evidence type="ECO:0000256" key="2">
    <source>
        <dbReference type="SAM" id="MobiDB-lite"/>
    </source>
</evidence>
<name>A0AAE0N179_9PEZI</name>
<dbReference type="PANTHER" id="PTHR22603">
    <property type="entry name" value="CHOLINE/ETHANOALAMINE KINASE"/>
    <property type="match status" value="1"/>
</dbReference>
<comment type="similarity">
    <text evidence="1">Belongs to the choline/ethanolamine kinase family.</text>
</comment>
<dbReference type="GO" id="GO:0004103">
    <property type="term" value="F:choline kinase activity"/>
    <property type="evidence" value="ECO:0007669"/>
    <property type="project" value="TreeGrafter"/>
</dbReference>
<keyword evidence="4" id="KW-0418">Kinase</keyword>
<proteinExistence type="inferred from homology"/>
<evidence type="ECO:0000259" key="3">
    <source>
        <dbReference type="Pfam" id="PF04428"/>
    </source>
</evidence>
<dbReference type="SUPFAM" id="SSF56112">
    <property type="entry name" value="Protein kinase-like (PK-like)"/>
    <property type="match status" value="1"/>
</dbReference>
<dbReference type="InterPro" id="IPR011009">
    <property type="entry name" value="Kinase-like_dom_sf"/>
</dbReference>
<sequence>MCYHRSRILPSELSQPATQETRGWNRNCTYVTAWPKLCPQPSQPLKHTLLFQHCANLVPGSFVNFGLAVQIAEVERPSSPDDSASKKQFPAGLARRLSGRAPVPGSSRASTISQGSVESVVGDAAAAASSSHLADDPQHQSQSYHRHRLDRVSEKLLTQVADWVQREKVKRETKKSRKVRRRSSPVEKAPEKPVSEVAAAERTRARAGSMDSESSEVSLDRLQKIIDDSVAALGLDSIPHLHARIGRKHHKRHSKNPSISRNPVSSDTDFFDGDVIVPGCDAYLDNSKAMSYFGGQASPAADETASISGRKEEREKHAWTSFKNEIIRIAHTLKLKGWRRVPLDGGEIIAVERLSGALTNAVYVVSPPSESVLPREEGKKQPTKVLLRIYGPQVEHLIDRETELGVLRRLARKKIGPRLLGTFLNGRFEQYFNSTTLTPANLREPETSKQIAKRMRELHDGVELLEDEKDKGPNVWRNWDKWLNQAEKTVMFLDKQIASSSLEPARGPGDAWKTRGFVCGVEWPAFKALVDKYRKFLNDKYGDAKAIRDKLIFAHNDTQYGNILRIRPDDEKSPFLQPANEHKQLVVIDFEYAAANLPGLEFANHFSEWTYNYHDPERPHACDTSKYPTPEEQQRFIKAYIGHRPRYPLSGNSSTPNLAPVAAATPPLHSTGSTTSIADFMLDARVPTGGWKEEERKREEILEGRLKDLLEETRLWRVANSAQWVAWGLVQAKVPGLQLVPSPEGGAVPDEDGEAEGTVDDASAFDYLGYAQERAFFFLGDCVQLGLVAAEDLPADVQSKLKTVRY</sequence>
<feature type="domain" description="Choline kinase N-terminal" evidence="3">
    <location>
        <begin position="268"/>
        <end position="345"/>
    </location>
</feature>
<dbReference type="PANTHER" id="PTHR22603:SF93">
    <property type="entry name" value="RE24176P"/>
    <property type="match status" value="1"/>
</dbReference>
<dbReference type="InterPro" id="IPR007521">
    <property type="entry name" value="Choline_kin_N"/>
</dbReference>
<dbReference type="EMBL" id="JAULSN010000007">
    <property type="protein sequence ID" value="KAK3367091.1"/>
    <property type="molecule type" value="Genomic_DNA"/>
</dbReference>
<reference evidence="4" key="1">
    <citation type="journal article" date="2023" name="Mol. Phylogenet. Evol.">
        <title>Genome-scale phylogeny and comparative genomics of the fungal order Sordariales.</title>
        <authorList>
            <person name="Hensen N."/>
            <person name="Bonometti L."/>
            <person name="Westerberg I."/>
            <person name="Brannstrom I.O."/>
            <person name="Guillou S."/>
            <person name="Cros-Aarteil S."/>
            <person name="Calhoun S."/>
            <person name="Haridas S."/>
            <person name="Kuo A."/>
            <person name="Mondo S."/>
            <person name="Pangilinan J."/>
            <person name="Riley R."/>
            <person name="LaButti K."/>
            <person name="Andreopoulos B."/>
            <person name="Lipzen A."/>
            <person name="Chen C."/>
            <person name="Yan M."/>
            <person name="Daum C."/>
            <person name="Ng V."/>
            <person name="Clum A."/>
            <person name="Steindorff A."/>
            <person name="Ohm R.A."/>
            <person name="Martin F."/>
            <person name="Silar P."/>
            <person name="Natvig D.O."/>
            <person name="Lalanne C."/>
            <person name="Gautier V."/>
            <person name="Ament-Velasquez S.L."/>
            <person name="Kruys A."/>
            <person name="Hutchinson M.I."/>
            <person name="Powell A.J."/>
            <person name="Barry K."/>
            <person name="Miller A.N."/>
            <person name="Grigoriev I.V."/>
            <person name="Debuchy R."/>
            <person name="Gladieux P."/>
            <person name="Hiltunen Thoren M."/>
            <person name="Johannesson H."/>
        </authorList>
    </citation>
    <scope>NUCLEOTIDE SEQUENCE</scope>
    <source>
        <strain evidence="4">CBS 958.72</strain>
    </source>
</reference>
<dbReference type="Proteomes" id="UP001287356">
    <property type="component" value="Unassembled WGS sequence"/>
</dbReference>
<dbReference type="GO" id="GO:0005737">
    <property type="term" value="C:cytoplasm"/>
    <property type="evidence" value="ECO:0007669"/>
    <property type="project" value="TreeGrafter"/>
</dbReference>
<keyword evidence="4" id="KW-0808">Transferase</keyword>
<feature type="region of interest" description="Disordered" evidence="2">
    <location>
        <begin position="246"/>
        <end position="265"/>
    </location>
</feature>
<reference evidence="4" key="2">
    <citation type="submission" date="2023-06" db="EMBL/GenBank/DDBJ databases">
        <authorList>
            <consortium name="Lawrence Berkeley National Laboratory"/>
            <person name="Haridas S."/>
            <person name="Hensen N."/>
            <person name="Bonometti L."/>
            <person name="Westerberg I."/>
            <person name="Brannstrom I.O."/>
            <person name="Guillou S."/>
            <person name="Cros-Aarteil S."/>
            <person name="Calhoun S."/>
            <person name="Kuo A."/>
            <person name="Mondo S."/>
            <person name="Pangilinan J."/>
            <person name="Riley R."/>
            <person name="Labutti K."/>
            <person name="Andreopoulos B."/>
            <person name="Lipzen A."/>
            <person name="Chen C."/>
            <person name="Yanf M."/>
            <person name="Daum C."/>
            <person name="Ng V."/>
            <person name="Clum A."/>
            <person name="Steindorff A."/>
            <person name="Ohm R."/>
            <person name="Martin F."/>
            <person name="Silar P."/>
            <person name="Natvig D."/>
            <person name="Lalanne C."/>
            <person name="Gautier V."/>
            <person name="Ament-Velasquez S.L."/>
            <person name="Kruys A."/>
            <person name="Hutchinson M.I."/>
            <person name="Powell A.J."/>
            <person name="Barry K."/>
            <person name="Miller A.N."/>
            <person name="Grigoriev I.V."/>
            <person name="Debuchy R."/>
            <person name="Gladieux P."/>
            <person name="Thoren M.H."/>
            <person name="Johannesson H."/>
        </authorList>
    </citation>
    <scope>NUCLEOTIDE SEQUENCE</scope>
    <source>
        <strain evidence="4">CBS 958.72</strain>
    </source>
</reference>
<feature type="region of interest" description="Disordered" evidence="2">
    <location>
        <begin position="168"/>
        <end position="215"/>
    </location>
</feature>
<accession>A0AAE0N179</accession>
<dbReference type="Pfam" id="PF04428">
    <property type="entry name" value="Choline_kin_N"/>
    <property type="match status" value="1"/>
</dbReference>
<feature type="compositionally biased region" description="Basic and acidic residues" evidence="2">
    <location>
        <begin position="184"/>
        <end position="204"/>
    </location>
</feature>
<dbReference type="Gene3D" id="3.30.200.20">
    <property type="entry name" value="Phosphorylase Kinase, domain 1"/>
    <property type="match status" value="1"/>
</dbReference>
<gene>
    <name evidence="4" type="ORF">B0T24DRAFT_534296</name>
</gene>